<comment type="subcellular location">
    <subcellularLocation>
        <location evidence="1">Endomembrane system</location>
        <topology evidence="1">Multi-pass membrane protein</topology>
    </subcellularLocation>
</comment>
<dbReference type="PANTHER" id="PTHR21624">
    <property type="entry name" value="STEROL DESATURASE-RELATED PROTEIN"/>
    <property type="match status" value="1"/>
</dbReference>
<gene>
    <name evidence="9" type="ORF">EHO60_10965</name>
</gene>
<protein>
    <submittedName>
        <fullName evidence="9">Fatty acid hydroxylase family protein</fullName>
    </submittedName>
</protein>
<dbReference type="AlphaFoldDB" id="A0A4R9GDR6"/>
<sequence length="403" mass="46696">MGESLIDAAVPFFLILILVESFVGKKRKVYRWNDTITDLGTGILFSLTGVFVTVAALWVYEVTRTHFSLQSLFGVPEIPTGSPFHKGANGWEFLPKEAFSWLIVLLAVDFIYYWFHRATHEIHFLWACHVTHHSSEEFNLSVALRQCSFQRIFEYAFNLPLALAGVPWWMFLVCHGILKIYQFWVHTRLIGKLGWMEKYLLTPSHHRVHHGKDPEYLDRNHGGILILWDKWFGTFAEEKQEPNYGLTTQLGTFDPISANLHVYAELWRLTGQAASWKDKIFVLFKKPDWRPDSMGGPRKIPQVNRETLRKFDPPLSKWRKIYSILQFVLSAIAAVILLKLFKQDAISAEYFSVVGAWIIFSFYCIGLLLEGRKNALAWEGVRLLSVPFLLGYFLFRSGILFRV</sequence>
<dbReference type="GO" id="GO:0005506">
    <property type="term" value="F:iron ion binding"/>
    <property type="evidence" value="ECO:0007669"/>
    <property type="project" value="InterPro"/>
</dbReference>
<name>A0A4R9GDR6_9LEPT</name>
<dbReference type="EMBL" id="RQET01000008">
    <property type="protein sequence ID" value="TGK09881.1"/>
    <property type="molecule type" value="Genomic_DNA"/>
</dbReference>
<dbReference type="Pfam" id="PF04116">
    <property type="entry name" value="FA_hydroxylase"/>
    <property type="match status" value="1"/>
</dbReference>
<dbReference type="GO" id="GO:0050479">
    <property type="term" value="F:glyceryl-ether monooxygenase activity"/>
    <property type="evidence" value="ECO:0007669"/>
    <property type="project" value="TreeGrafter"/>
</dbReference>
<keyword evidence="5" id="KW-0443">Lipid metabolism</keyword>
<feature type="domain" description="Fatty acid hydroxylase" evidence="8">
    <location>
        <begin position="101"/>
        <end position="234"/>
    </location>
</feature>
<accession>A0A4R9GDR6</accession>
<proteinExistence type="predicted"/>
<dbReference type="InterPro" id="IPR006694">
    <property type="entry name" value="Fatty_acid_hydroxylase"/>
</dbReference>
<keyword evidence="2 7" id="KW-0812">Transmembrane</keyword>
<feature type="transmembrane region" description="Helical" evidence="7">
    <location>
        <begin position="98"/>
        <end position="115"/>
    </location>
</feature>
<dbReference type="InterPro" id="IPR051689">
    <property type="entry name" value="Sterol_desaturase/TMEM195"/>
</dbReference>
<evidence type="ECO:0000256" key="1">
    <source>
        <dbReference type="ARBA" id="ARBA00004127"/>
    </source>
</evidence>
<keyword evidence="3 7" id="KW-1133">Transmembrane helix</keyword>
<evidence type="ECO:0000256" key="2">
    <source>
        <dbReference type="ARBA" id="ARBA00022692"/>
    </source>
</evidence>
<keyword evidence="6 7" id="KW-0472">Membrane</keyword>
<keyword evidence="4" id="KW-0560">Oxidoreductase</keyword>
<evidence type="ECO:0000313" key="10">
    <source>
        <dbReference type="Proteomes" id="UP000298458"/>
    </source>
</evidence>
<dbReference type="Proteomes" id="UP000298458">
    <property type="component" value="Unassembled WGS sequence"/>
</dbReference>
<dbReference type="GO" id="GO:0006643">
    <property type="term" value="P:membrane lipid metabolic process"/>
    <property type="evidence" value="ECO:0007669"/>
    <property type="project" value="TreeGrafter"/>
</dbReference>
<dbReference type="GO" id="GO:0016020">
    <property type="term" value="C:membrane"/>
    <property type="evidence" value="ECO:0007669"/>
    <property type="project" value="GOC"/>
</dbReference>
<organism evidence="9 10">
    <name type="scientific">Leptospira fletcheri</name>
    <dbReference type="NCBI Taxonomy" id="2484981"/>
    <lineage>
        <taxon>Bacteria</taxon>
        <taxon>Pseudomonadati</taxon>
        <taxon>Spirochaetota</taxon>
        <taxon>Spirochaetia</taxon>
        <taxon>Leptospirales</taxon>
        <taxon>Leptospiraceae</taxon>
        <taxon>Leptospira</taxon>
    </lineage>
</organism>
<dbReference type="OrthoDB" id="9770329at2"/>
<dbReference type="GO" id="GO:0008610">
    <property type="term" value="P:lipid biosynthetic process"/>
    <property type="evidence" value="ECO:0007669"/>
    <property type="project" value="InterPro"/>
</dbReference>
<evidence type="ECO:0000313" key="9">
    <source>
        <dbReference type="EMBL" id="TGK09881.1"/>
    </source>
</evidence>
<feature type="transmembrane region" description="Helical" evidence="7">
    <location>
        <begin position="6"/>
        <end position="24"/>
    </location>
</feature>
<keyword evidence="10" id="KW-1185">Reference proteome</keyword>
<reference evidence="9" key="1">
    <citation type="journal article" date="2019" name="PLoS Negl. Trop. Dis.">
        <title>Revisiting the worldwide diversity of Leptospira species in the environment.</title>
        <authorList>
            <person name="Vincent A.T."/>
            <person name="Schiettekatte O."/>
            <person name="Bourhy P."/>
            <person name="Veyrier F.J."/>
            <person name="Picardeau M."/>
        </authorList>
    </citation>
    <scope>NUCLEOTIDE SEQUENCE [LARGE SCALE GENOMIC DNA]</scope>
    <source>
        <strain evidence="9">SSW15</strain>
    </source>
</reference>
<comment type="caution">
    <text evidence="9">The sequence shown here is derived from an EMBL/GenBank/DDBJ whole genome shotgun (WGS) entry which is preliminary data.</text>
</comment>
<dbReference type="RefSeq" id="WP_135768450.1">
    <property type="nucleotide sequence ID" value="NZ_RQET01000008.1"/>
</dbReference>
<dbReference type="PANTHER" id="PTHR21624:SF1">
    <property type="entry name" value="ALKYLGLYCEROL MONOOXYGENASE"/>
    <property type="match status" value="1"/>
</dbReference>
<feature type="transmembrane region" description="Helical" evidence="7">
    <location>
        <begin position="375"/>
        <end position="395"/>
    </location>
</feature>
<evidence type="ECO:0000256" key="3">
    <source>
        <dbReference type="ARBA" id="ARBA00022989"/>
    </source>
</evidence>
<feature type="transmembrane region" description="Helical" evidence="7">
    <location>
        <begin position="321"/>
        <end position="338"/>
    </location>
</feature>
<evidence type="ECO:0000256" key="6">
    <source>
        <dbReference type="ARBA" id="ARBA00023136"/>
    </source>
</evidence>
<evidence type="ECO:0000256" key="5">
    <source>
        <dbReference type="ARBA" id="ARBA00023098"/>
    </source>
</evidence>
<evidence type="ECO:0000256" key="4">
    <source>
        <dbReference type="ARBA" id="ARBA00023002"/>
    </source>
</evidence>
<evidence type="ECO:0000256" key="7">
    <source>
        <dbReference type="SAM" id="Phobius"/>
    </source>
</evidence>
<feature type="transmembrane region" description="Helical" evidence="7">
    <location>
        <begin position="350"/>
        <end position="369"/>
    </location>
</feature>
<feature type="transmembrane region" description="Helical" evidence="7">
    <location>
        <begin position="155"/>
        <end position="178"/>
    </location>
</feature>
<dbReference type="GO" id="GO:0012505">
    <property type="term" value="C:endomembrane system"/>
    <property type="evidence" value="ECO:0007669"/>
    <property type="project" value="UniProtKB-SubCell"/>
</dbReference>
<evidence type="ECO:0000259" key="8">
    <source>
        <dbReference type="Pfam" id="PF04116"/>
    </source>
</evidence>
<feature type="transmembrane region" description="Helical" evidence="7">
    <location>
        <begin position="36"/>
        <end position="60"/>
    </location>
</feature>